<feature type="transmembrane region" description="Helical" evidence="6">
    <location>
        <begin position="12"/>
        <end position="31"/>
    </location>
</feature>
<feature type="transmembrane region" description="Helical" evidence="6">
    <location>
        <begin position="340"/>
        <end position="366"/>
    </location>
</feature>
<feature type="transmembrane region" description="Helical" evidence="6">
    <location>
        <begin position="604"/>
        <end position="624"/>
    </location>
</feature>
<dbReference type="Pfam" id="PF03176">
    <property type="entry name" value="MMPL"/>
    <property type="match status" value="2"/>
</dbReference>
<dbReference type="AlphaFoldDB" id="A0A0F9PKS1"/>
<dbReference type="SUPFAM" id="SSF82866">
    <property type="entry name" value="Multidrug efflux transporter AcrB transmembrane domain"/>
    <property type="match status" value="2"/>
</dbReference>
<dbReference type="InterPro" id="IPR050545">
    <property type="entry name" value="Mycobact_MmpL"/>
</dbReference>
<evidence type="ECO:0000259" key="7">
    <source>
        <dbReference type="PROSITE" id="PS50156"/>
    </source>
</evidence>
<reference evidence="8" key="1">
    <citation type="journal article" date="2015" name="Nature">
        <title>Complex archaea that bridge the gap between prokaryotes and eukaryotes.</title>
        <authorList>
            <person name="Spang A."/>
            <person name="Saw J.H."/>
            <person name="Jorgensen S.L."/>
            <person name="Zaremba-Niedzwiedzka K."/>
            <person name="Martijn J."/>
            <person name="Lind A.E."/>
            <person name="van Eijk R."/>
            <person name="Schleper C."/>
            <person name="Guy L."/>
            <person name="Ettema T.J."/>
        </authorList>
    </citation>
    <scope>NUCLEOTIDE SEQUENCE</scope>
</reference>
<evidence type="ECO:0000313" key="8">
    <source>
        <dbReference type="EMBL" id="KKN30759.1"/>
    </source>
</evidence>
<protein>
    <recommendedName>
        <fullName evidence="7">SSD domain-containing protein</fullName>
    </recommendedName>
</protein>
<dbReference type="PANTHER" id="PTHR33406">
    <property type="entry name" value="MEMBRANE PROTEIN MJ1562-RELATED"/>
    <property type="match status" value="1"/>
</dbReference>
<evidence type="ECO:0000256" key="6">
    <source>
        <dbReference type="SAM" id="Phobius"/>
    </source>
</evidence>
<keyword evidence="4 6" id="KW-1133">Transmembrane helix</keyword>
<evidence type="ECO:0000256" key="4">
    <source>
        <dbReference type="ARBA" id="ARBA00022989"/>
    </source>
</evidence>
<dbReference type="Gene3D" id="1.20.1640.10">
    <property type="entry name" value="Multidrug efflux transporter AcrB transmembrane domain"/>
    <property type="match status" value="2"/>
</dbReference>
<keyword evidence="3 6" id="KW-0812">Transmembrane</keyword>
<feature type="transmembrane region" description="Helical" evidence="6">
    <location>
        <begin position="311"/>
        <end position="334"/>
    </location>
</feature>
<dbReference type="InterPro" id="IPR004869">
    <property type="entry name" value="MMPL_dom"/>
</dbReference>
<feature type="transmembrane region" description="Helical" evidence="6">
    <location>
        <begin position="631"/>
        <end position="651"/>
    </location>
</feature>
<keyword evidence="5 6" id="KW-0472">Membrane</keyword>
<dbReference type="InterPro" id="IPR000731">
    <property type="entry name" value="SSD"/>
</dbReference>
<keyword evidence="2" id="KW-1003">Cell membrane</keyword>
<evidence type="ECO:0000256" key="5">
    <source>
        <dbReference type="ARBA" id="ARBA00023136"/>
    </source>
</evidence>
<name>A0A0F9PKS1_9ZZZZ</name>
<sequence>MLKKLTYFSIDHPKLVIILILVLTGLFLFQFPKAHIDTDPENMLEANQSDRVFYDQVKKDFGIRDIIVLGITDENGIFQTETLGKIARITEDILKIDGVVIEDVISFTTTDNVISEGGMMQVRRIMETVPQTKEDAEAIKASIYDNPLFVEKIVSKDGDAVALYIPIQQKDMSYDISKEIESVVQKELGRGQNYYIAGLPVAEDTFGSEMFLQMGILAPLIGLVIFLLMFFLFRKASLVVSPMIVAMFSVAWGMGAMIGLGFTVHIMSSMIPIFLMPIAVLDSVHILSEFYDRYPALQDRKQTLLAVTDELFTPMFYTSITTAVGFGSLTLAAIPPVRVFGAFVAIGVMAAWLLTVTLIPASIMLIREEKLSAKVAKREKKPSLLTKLLPGVGRFAFGQSRIIVFGAAALLAVGIWGLTKIVVNDNPVNWFNEDHKIRIADRVMNHYFGGTYMAYLAIEGHQPDDIKRPEVMAYISELQKYLEERDVVGKTSSVADIVKRVERVLKGGSEAQNRIPESQDEIGQYLFLFLMSGNPNDLDNFVDYDYQKANIWVQMKRGDNRDMEKVEQAVQQFFDNNHVPEGIEIRWSGLTYINKVWQDLMVKGMLKAVLGGFLAVFILMLILFRSPGLAFISMMPLTFAIVLSYGLIGFIGKDYDMPIAVCSSLALGLSIDFAIHFIQRFRRKFQECGDLENTIGYIFQEPARAISRNAFVIIFGFLPLVFASLTPYVTVGAFFAMLMSFSTLTTLILLPALMRMVGFRFMKR</sequence>
<feature type="transmembrane region" description="Helical" evidence="6">
    <location>
        <begin position="734"/>
        <end position="754"/>
    </location>
</feature>
<feature type="transmembrane region" description="Helical" evidence="6">
    <location>
        <begin position="402"/>
        <end position="423"/>
    </location>
</feature>
<organism evidence="8">
    <name type="scientific">marine sediment metagenome</name>
    <dbReference type="NCBI Taxonomy" id="412755"/>
    <lineage>
        <taxon>unclassified sequences</taxon>
        <taxon>metagenomes</taxon>
        <taxon>ecological metagenomes</taxon>
    </lineage>
</organism>
<feature type="transmembrane region" description="Helical" evidence="6">
    <location>
        <begin position="245"/>
        <end position="267"/>
    </location>
</feature>
<proteinExistence type="predicted"/>
<dbReference type="PANTHER" id="PTHR33406:SF13">
    <property type="entry name" value="MEMBRANE PROTEIN YDFJ"/>
    <property type="match status" value="1"/>
</dbReference>
<evidence type="ECO:0000256" key="3">
    <source>
        <dbReference type="ARBA" id="ARBA00022692"/>
    </source>
</evidence>
<feature type="domain" description="SSD" evidence="7">
    <location>
        <begin position="244"/>
        <end position="365"/>
    </location>
</feature>
<evidence type="ECO:0000256" key="2">
    <source>
        <dbReference type="ARBA" id="ARBA00022475"/>
    </source>
</evidence>
<dbReference type="GO" id="GO:0005886">
    <property type="term" value="C:plasma membrane"/>
    <property type="evidence" value="ECO:0007669"/>
    <property type="project" value="UniProtKB-SubCell"/>
</dbReference>
<feature type="transmembrane region" description="Helical" evidence="6">
    <location>
        <begin position="273"/>
        <end position="291"/>
    </location>
</feature>
<comment type="caution">
    <text evidence="8">The sequence shown here is derived from an EMBL/GenBank/DDBJ whole genome shotgun (WGS) entry which is preliminary data.</text>
</comment>
<feature type="transmembrane region" description="Helical" evidence="6">
    <location>
        <begin position="710"/>
        <end position="728"/>
    </location>
</feature>
<gene>
    <name evidence="8" type="ORF">LCGC14_0830870</name>
</gene>
<dbReference type="EMBL" id="LAZR01002383">
    <property type="protein sequence ID" value="KKN30759.1"/>
    <property type="molecule type" value="Genomic_DNA"/>
</dbReference>
<feature type="transmembrane region" description="Helical" evidence="6">
    <location>
        <begin position="210"/>
        <end position="233"/>
    </location>
</feature>
<evidence type="ECO:0000256" key="1">
    <source>
        <dbReference type="ARBA" id="ARBA00004651"/>
    </source>
</evidence>
<comment type="subcellular location">
    <subcellularLocation>
        <location evidence="1">Cell membrane</location>
        <topology evidence="1">Multi-pass membrane protein</topology>
    </subcellularLocation>
</comment>
<feature type="domain" description="SSD" evidence="7">
    <location>
        <begin position="629"/>
        <end position="756"/>
    </location>
</feature>
<feature type="transmembrane region" description="Helical" evidence="6">
    <location>
        <begin position="657"/>
        <end position="678"/>
    </location>
</feature>
<accession>A0A0F9PKS1</accession>
<dbReference type="PROSITE" id="PS50156">
    <property type="entry name" value="SSD"/>
    <property type="match status" value="2"/>
</dbReference>